<keyword evidence="1" id="KW-0812">Transmembrane</keyword>
<keyword evidence="1" id="KW-1133">Transmembrane helix</keyword>
<dbReference type="EMBL" id="JBIGHY010000002">
    <property type="protein sequence ID" value="MFG6413954.1"/>
    <property type="molecule type" value="Genomic_DNA"/>
</dbReference>
<evidence type="ECO:0000313" key="2">
    <source>
        <dbReference type="EMBL" id="MFG6413954.1"/>
    </source>
</evidence>
<keyword evidence="1" id="KW-0472">Membrane</keyword>
<organism evidence="2 3">
    <name type="scientific">Pelomonas dachongensis</name>
    <dbReference type="NCBI Taxonomy" id="3299029"/>
    <lineage>
        <taxon>Bacteria</taxon>
        <taxon>Pseudomonadati</taxon>
        <taxon>Pseudomonadota</taxon>
        <taxon>Betaproteobacteria</taxon>
        <taxon>Burkholderiales</taxon>
        <taxon>Sphaerotilaceae</taxon>
        <taxon>Roseateles</taxon>
    </lineage>
</organism>
<dbReference type="RefSeq" id="WP_394470025.1">
    <property type="nucleotide sequence ID" value="NZ_JBIGHY010000002.1"/>
</dbReference>
<evidence type="ECO:0000256" key="1">
    <source>
        <dbReference type="SAM" id="Phobius"/>
    </source>
</evidence>
<feature type="transmembrane region" description="Helical" evidence="1">
    <location>
        <begin position="60"/>
        <end position="77"/>
    </location>
</feature>
<reference evidence="2 3" key="1">
    <citation type="submission" date="2024-09" db="EMBL/GenBank/DDBJ databases">
        <title>Novel species of the genus Pelomonas and Roseateles isolated from streams.</title>
        <authorList>
            <person name="Lu H."/>
        </authorList>
    </citation>
    <scope>NUCLEOTIDE SEQUENCE [LARGE SCALE GENOMIC DNA]</scope>
    <source>
        <strain evidence="2 3">DC23W</strain>
    </source>
</reference>
<name>A0ABW7EKI0_9BURK</name>
<evidence type="ECO:0000313" key="3">
    <source>
        <dbReference type="Proteomes" id="UP001606300"/>
    </source>
</evidence>
<dbReference type="Proteomes" id="UP001606300">
    <property type="component" value="Unassembled WGS sequence"/>
</dbReference>
<keyword evidence="3" id="KW-1185">Reference proteome</keyword>
<gene>
    <name evidence="2" type="ORF">ACG02S_08600</name>
</gene>
<proteinExistence type="predicted"/>
<protein>
    <submittedName>
        <fullName evidence="2">Uncharacterized protein</fullName>
    </submittedName>
</protein>
<comment type="caution">
    <text evidence="2">The sequence shown here is derived from an EMBL/GenBank/DDBJ whole genome shotgun (WGS) entry which is preliminary data.</text>
</comment>
<sequence>MARAVADMLSADCECRKRLAERARQSHEERLGSLRQAQARLSEWIEQACANTRDPLQRELRIFTALNAVLFALLGLLCLRKRSSAMQRALVAVTMLGASAVVGGAYLFNQKWMHTLAFGD</sequence>
<accession>A0ABW7EKI0</accession>
<feature type="transmembrane region" description="Helical" evidence="1">
    <location>
        <begin position="89"/>
        <end position="108"/>
    </location>
</feature>